<dbReference type="GO" id="GO:0016757">
    <property type="term" value="F:glycosyltransferase activity"/>
    <property type="evidence" value="ECO:0007669"/>
    <property type="project" value="InterPro"/>
</dbReference>
<dbReference type="AlphaFoldDB" id="A0A1H6M535"/>
<dbReference type="OrthoDB" id="9801609at2"/>
<organism evidence="2 3">
    <name type="scientific">Bathymodiolus azoricus thioautotrophic gill symbiont</name>
    <dbReference type="NCBI Taxonomy" id="235205"/>
    <lineage>
        <taxon>Bacteria</taxon>
        <taxon>Pseudomonadati</taxon>
        <taxon>Pseudomonadota</taxon>
        <taxon>Gammaproteobacteria</taxon>
        <taxon>sulfur-oxidizing symbionts</taxon>
    </lineage>
</organism>
<dbReference type="Pfam" id="PF00534">
    <property type="entry name" value="Glycos_transf_1"/>
    <property type="match status" value="1"/>
</dbReference>
<sequence>MYDYVIVTHIPAFYKVNLYNELAKKLNILVIFIALNTSEKRSDDFTTLKNARFEYKVLFDGNFQNRDAFKNISKIKQILKEINYKKLLVSGWDLKEFWYLVFTHSKVRNCLALESTVLESNTKGLKRLVKSIFLNRISTVFASGKLHVELLEKLNYKGNIKITKGVGIINKPDFVYESKIYQKRFLFIGRLSKVKNLEFLINIFNDLKDYKLTIIGTGEDEKYLKSIANKNIVFLGTIENKDIKNEFKENDIFIFPSISEPWGLVVEEALYFGLPVIVSENCGASELIENSMNGYIFKPKDSIGIRDIVLNIDKMKYDVLAFNVKQLSIDNKDKLQVIVYE</sequence>
<dbReference type="Proteomes" id="UP000198988">
    <property type="component" value="Unassembled WGS sequence"/>
</dbReference>
<reference evidence="3" key="1">
    <citation type="submission" date="2016-06" db="EMBL/GenBank/DDBJ databases">
        <authorList>
            <person name="Petersen J."/>
            <person name="Sayavedra L."/>
        </authorList>
    </citation>
    <scope>NUCLEOTIDE SEQUENCE [LARGE SCALE GENOMIC DNA]</scope>
    <source>
        <strain evidence="3">BazSymA</strain>
    </source>
</reference>
<dbReference type="EMBL" id="CDSC02000326">
    <property type="protein sequence ID" value="SEH92557.1"/>
    <property type="molecule type" value="Genomic_DNA"/>
</dbReference>
<protein>
    <submittedName>
        <fullName evidence="2">Group 1 glycosyl transferase</fullName>
    </submittedName>
</protein>
<keyword evidence="2" id="KW-0808">Transferase</keyword>
<gene>
    <name evidence="2" type="ORF">BAZSYMA_ACONTIG00157_10</name>
</gene>
<evidence type="ECO:0000259" key="1">
    <source>
        <dbReference type="Pfam" id="PF00534"/>
    </source>
</evidence>
<accession>A0A1H6M535</accession>
<dbReference type="InterPro" id="IPR001296">
    <property type="entry name" value="Glyco_trans_1"/>
</dbReference>
<dbReference type="Gene3D" id="3.40.50.2000">
    <property type="entry name" value="Glycogen Phosphorylase B"/>
    <property type="match status" value="1"/>
</dbReference>
<dbReference type="InterPro" id="IPR050194">
    <property type="entry name" value="Glycosyltransferase_grp1"/>
</dbReference>
<proteinExistence type="predicted"/>
<dbReference type="PANTHER" id="PTHR45947">
    <property type="entry name" value="SULFOQUINOVOSYL TRANSFERASE SQD2"/>
    <property type="match status" value="1"/>
</dbReference>
<dbReference type="RefSeq" id="WP_090716883.1">
    <property type="nucleotide sequence ID" value="NZ_CDSC02000326.1"/>
</dbReference>
<dbReference type="SUPFAM" id="SSF53756">
    <property type="entry name" value="UDP-Glycosyltransferase/glycogen phosphorylase"/>
    <property type="match status" value="1"/>
</dbReference>
<evidence type="ECO:0000313" key="2">
    <source>
        <dbReference type="EMBL" id="SEH92557.1"/>
    </source>
</evidence>
<feature type="domain" description="Glycosyl transferase family 1" evidence="1">
    <location>
        <begin position="182"/>
        <end position="302"/>
    </location>
</feature>
<name>A0A1H6M535_9GAMM</name>
<dbReference type="PANTHER" id="PTHR45947:SF3">
    <property type="entry name" value="SULFOQUINOVOSYL TRANSFERASE SQD2"/>
    <property type="match status" value="1"/>
</dbReference>
<evidence type="ECO:0000313" key="3">
    <source>
        <dbReference type="Proteomes" id="UP000198988"/>
    </source>
</evidence>